<proteinExistence type="predicted"/>
<dbReference type="HOGENOM" id="CLU_069356_12_8_6"/>
<evidence type="ECO:0000313" key="7">
    <source>
        <dbReference type="Proteomes" id="UP000000647"/>
    </source>
</evidence>
<dbReference type="KEGG" id="hha:Hhal_1987"/>
<reference evidence="7" key="1">
    <citation type="submission" date="2006-12" db="EMBL/GenBank/DDBJ databases">
        <title>Complete sequence of Halorhodospira halophila SL1.</title>
        <authorList>
            <consortium name="US DOE Joint Genome Institute"/>
            <person name="Copeland A."/>
            <person name="Lucas S."/>
            <person name="Lapidus A."/>
            <person name="Barry K."/>
            <person name="Detter J.C."/>
            <person name="Glavina del Rio T."/>
            <person name="Hammon N."/>
            <person name="Israni S."/>
            <person name="Dalin E."/>
            <person name="Tice H."/>
            <person name="Pitluck S."/>
            <person name="Saunders E."/>
            <person name="Brettin T."/>
            <person name="Bruce D."/>
            <person name="Han C."/>
            <person name="Tapia R."/>
            <person name="Schmutz J."/>
            <person name="Larimer F."/>
            <person name="Land M."/>
            <person name="Hauser L."/>
            <person name="Kyrpides N."/>
            <person name="Mikhailova N."/>
            <person name="Hoff W."/>
            <person name="Richardson P."/>
        </authorList>
    </citation>
    <scope>NUCLEOTIDE SEQUENCE [LARGE SCALE GENOMIC DNA]</scope>
    <source>
        <strain evidence="7">DSM 244 / SL1</strain>
    </source>
</reference>
<dbReference type="InterPro" id="IPR050109">
    <property type="entry name" value="HTH-type_TetR-like_transc_reg"/>
</dbReference>
<dbReference type="PROSITE" id="PS50977">
    <property type="entry name" value="HTH_TETR_2"/>
    <property type="match status" value="1"/>
</dbReference>
<dbReference type="Pfam" id="PF00440">
    <property type="entry name" value="TetR_N"/>
    <property type="match status" value="1"/>
</dbReference>
<dbReference type="InterPro" id="IPR036271">
    <property type="entry name" value="Tet_transcr_reg_TetR-rel_C_sf"/>
</dbReference>
<sequence>MAAPMPENTGRTEAAERILAAAKHLFARDGYSSVSIRDIAEAAGVSKANVFHHFASKEELYVETLRRCCEAARALIQAFAEDQAREPAEQLRAFVRADLRRALDDPDATRLVLAEAFDASPSQARTLVNQVFGADFRRMTEIFSRGQEDGSWRQDTSPALMASLMLAANTFYTAHREVLRQLPGVDFADDPDQYADHVVDILLDGIQKEA</sequence>
<dbReference type="GO" id="GO:0003700">
    <property type="term" value="F:DNA-binding transcription factor activity"/>
    <property type="evidence" value="ECO:0007669"/>
    <property type="project" value="TreeGrafter"/>
</dbReference>
<dbReference type="SUPFAM" id="SSF48498">
    <property type="entry name" value="Tetracyclin repressor-like, C-terminal domain"/>
    <property type="match status" value="1"/>
</dbReference>
<dbReference type="Gene3D" id="1.10.10.60">
    <property type="entry name" value="Homeodomain-like"/>
    <property type="match status" value="1"/>
</dbReference>
<reference evidence="6 7" key="2">
    <citation type="journal article" date="2013" name="Stand. Genomic Sci.">
        <title>Complete genome sequence of Halorhodospira halophila SL1.</title>
        <authorList>
            <person name="Challacombe J.F."/>
            <person name="Majid S."/>
            <person name="Deole R."/>
            <person name="Brettin T.S."/>
            <person name="Bruce D."/>
            <person name="Delano S.F."/>
            <person name="Detter J.C."/>
            <person name="Gleasner C.D."/>
            <person name="Han C.S."/>
            <person name="Misra M."/>
            <person name="Reitenga K.G."/>
            <person name="Mikhailova N."/>
            <person name="Woyke T."/>
            <person name="Pitluck S."/>
            <person name="Nolan M."/>
            <person name="Land M.L."/>
            <person name="Saunders E."/>
            <person name="Tapia R."/>
            <person name="Lapidus A."/>
            <person name="Ivanova N."/>
            <person name="Hoff W.D."/>
        </authorList>
    </citation>
    <scope>NUCLEOTIDE SEQUENCE [LARGE SCALE GENOMIC DNA]</scope>
    <source>
        <strain evidence="7">DSM 244 / SL1</strain>
    </source>
</reference>
<dbReference type="InterPro" id="IPR023772">
    <property type="entry name" value="DNA-bd_HTH_TetR-type_CS"/>
</dbReference>
<dbReference type="eggNOG" id="COG1309">
    <property type="taxonomic scope" value="Bacteria"/>
</dbReference>
<dbReference type="SUPFAM" id="SSF46689">
    <property type="entry name" value="Homeodomain-like"/>
    <property type="match status" value="1"/>
</dbReference>
<dbReference type="InterPro" id="IPR009057">
    <property type="entry name" value="Homeodomain-like_sf"/>
</dbReference>
<evidence type="ECO:0000256" key="2">
    <source>
        <dbReference type="ARBA" id="ARBA00023125"/>
    </source>
</evidence>
<organism evidence="6 7">
    <name type="scientific">Halorhodospira halophila (strain DSM 244 / SL1)</name>
    <name type="common">Ectothiorhodospira halophila (strain DSM 244 / SL1)</name>
    <dbReference type="NCBI Taxonomy" id="349124"/>
    <lineage>
        <taxon>Bacteria</taxon>
        <taxon>Pseudomonadati</taxon>
        <taxon>Pseudomonadota</taxon>
        <taxon>Gammaproteobacteria</taxon>
        <taxon>Chromatiales</taxon>
        <taxon>Ectothiorhodospiraceae</taxon>
        <taxon>Halorhodospira</taxon>
    </lineage>
</organism>
<accession>A1WYI9</accession>
<evidence type="ECO:0000259" key="5">
    <source>
        <dbReference type="PROSITE" id="PS50977"/>
    </source>
</evidence>
<dbReference type="Gene3D" id="1.10.357.10">
    <property type="entry name" value="Tetracycline Repressor, domain 2"/>
    <property type="match status" value="1"/>
</dbReference>
<dbReference type="AlphaFoldDB" id="A1WYI9"/>
<evidence type="ECO:0000313" key="6">
    <source>
        <dbReference type="EMBL" id="ABM62751.1"/>
    </source>
</evidence>
<dbReference type="PANTHER" id="PTHR30055:SF234">
    <property type="entry name" value="HTH-TYPE TRANSCRIPTIONAL REGULATOR BETI"/>
    <property type="match status" value="1"/>
</dbReference>
<dbReference type="PANTHER" id="PTHR30055">
    <property type="entry name" value="HTH-TYPE TRANSCRIPTIONAL REGULATOR RUTR"/>
    <property type="match status" value="1"/>
</dbReference>
<dbReference type="Pfam" id="PF17938">
    <property type="entry name" value="TetR_C_29"/>
    <property type="match status" value="1"/>
</dbReference>
<gene>
    <name evidence="6" type="ordered locus">Hhal_1987</name>
</gene>
<dbReference type="InterPro" id="IPR001647">
    <property type="entry name" value="HTH_TetR"/>
</dbReference>
<evidence type="ECO:0000256" key="4">
    <source>
        <dbReference type="PROSITE-ProRule" id="PRU00335"/>
    </source>
</evidence>
<feature type="domain" description="HTH tetR-type" evidence="5">
    <location>
        <begin position="12"/>
        <end position="72"/>
    </location>
</feature>
<keyword evidence="2 4" id="KW-0238">DNA-binding</keyword>
<protein>
    <submittedName>
        <fullName evidence="6">Transcriptional regulator, TetR family</fullName>
    </submittedName>
</protein>
<dbReference type="OrthoDB" id="5816932at2"/>
<dbReference type="EMBL" id="CP000544">
    <property type="protein sequence ID" value="ABM62751.1"/>
    <property type="molecule type" value="Genomic_DNA"/>
</dbReference>
<dbReference type="GO" id="GO:0000976">
    <property type="term" value="F:transcription cis-regulatory region binding"/>
    <property type="evidence" value="ECO:0007669"/>
    <property type="project" value="TreeGrafter"/>
</dbReference>
<keyword evidence="1" id="KW-0805">Transcription regulation</keyword>
<dbReference type="STRING" id="349124.Hhal_1987"/>
<keyword evidence="3" id="KW-0804">Transcription</keyword>
<dbReference type="FunFam" id="1.10.10.60:FF:000141">
    <property type="entry name" value="TetR family transcriptional regulator"/>
    <property type="match status" value="1"/>
</dbReference>
<feature type="DNA-binding region" description="H-T-H motif" evidence="4">
    <location>
        <begin position="35"/>
        <end position="54"/>
    </location>
</feature>
<dbReference type="InterPro" id="IPR041474">
    <property type="entry name" value="NicS_C"/>
</dbReference>
<dbReference type="Proteomes" id="UP000000647">
    <property type="component" value="Chromosome"/>
</dbReference>
<evidence type="ECO:0000256" key="3">
    <source>
        <dbReference type="ARBA" id="ARBA00023163"/>
    </source>
</evidence>
<dbReference type="PRINTS" id="PR00455">
    <property type="entry name" value="HTHTETR"/>
</dbReference>
<dbReference type="PROSITE" id="PS01081">
    <property type="entry name" value="HTH_TETR_1"/>
    <property type="match status" value="1"/>
</dbReference>
<name>A1WYI9_HALHL</name>
<evidence type="ECO:0000256" key="1">
    <source>
        <dbReference type="ARBA" id="ARBA00023015"/>
    </source>
</evidence>
<keyword evidence="7" id="KW-1185">Reference proteome</keyword>